<dbReference type="EMBL" id="DUZY01000008">
    <property type="protein sequence ID" value="DAD46484.1"/>
    <property type="molecule type" value="Genomic_DNA"/>
</dbReference>
<dbReference type="Proteomes" id="UP000607653">
    <property type="component" value="Unassembled WGS sequence"/>
</dbReference>
<comment type="caution">
    <text evidence="1">The sequence shown here is derived from an EMBL/GenBank/DDBJ whole genome shotgun (WGS) entry which is preliminary data.</text>
</comment>
<protein>
    <submittedName>
        <fullName evidence="1">Uncharacterized protein</fullName>
    </submittedName>
</protein>
<reference evidence="1 2" key="1">
    <citation type="journal article" date="2020" name="Mol. Biol. Evol.">
        <title>Distinct Expression and Methylation Patterns for Genes with Different Fates following a Single Whole-Genome Duplication in Flowering Plants.</title>
        <authorList>
            <person name="Shi T."/>
            <person name="Rahmani R.S."/>
            <person name="Gugger P.F."/>
            <person name="Wang M."/>
            <person name="Li H."/>
            <person name="Zhang Y."/>
            <person name="Li Z."/>
            <person name="Wang Q."/>
            <person name="Van de Peer Y."/>
            <person name="Marchal K."/>
            <person name="Chen J."/>
        </authorList>
    </citation>
    <scope>NUCLEOTIDE SEQUENCE [LARGE SCALE GENOMIC DNA]</scope>
    <source>
        <tissue evidence="1">Leaf</tissue>
    </source>
</reference>
<accession>A0A822ZK66</accession>
<name>A0A822ZK66_NELNU</name>
<proteinExistence type="predicted"/>
<evidence type="ECO:0000313" key="1">
    <source>
        <dbReference type="EMBL" id="DAD46484.1"/>
    </source>
</evidence>
<evidence type="ECO:0000313" key="2">
    <source>
        <dbReference type="Proteomes" id="UP000607653"/>
    </source>
</evidence>
<organism evidence="1 2">
    <name type="scientific">Nelumbo nucifera</name>
    <name type="common">Sacred lotus</name>
    <dbReference type="NCBI Taxonomy" id="4432"/>
    <lineage>
        <taxon>Eukaryota</taxon>
        <taxon>Viridiplantae</taxon>
        <taxon>Streptophyta</taxon>
        <taxon>Embryophyta</taxon>
        <taxon>Tracheophyta</taxon>
        <taxon>Spermatophyta</taxon>
        <taxon>Magnoliopsida</taxon>
        <taxon>Proteales</taxon>
        <taxon>Nelumbonaceae</taxon>
        <taxon>Nelumbo</taxon>
    </lineage>
</organism>
<gene>
    <name evidence="1" type="ORF">HUJ06_016421</name>
</gene>
<keyword evidence="2" id="KW-1185">Reference proteome</keyword>
<dbReference type="AlphaFoldDB" id="A0A822ZK66"/>
<sequence>MYASSSISKVVLFTIPFGLGSLSPYPALSKDNT</sequence>